<evidence type="ECO:0000256" key="1">
    <source>
        <dbReference type="ARBA" id="ARBA00004651"/>
    </source>
</evidence>
<evidence type="ECO:0000256" key="4">
    <source>
        <dbReference type="ARBA" id="ARBA00022989"/>
    </source>
</evidence>
<dbReference type="Proteomes" id="UP000694300">
    <property type="component" value="Unassembled WGS sequence"/>
</dbReference>
<evidence type="ECO:0000256" key="3">
    <source>
        <dbReference type="ARBA" id="ARBA00022692"/>
    </source>
</evidence>
<keyword evidence="8" id="KW-1185">Reference proteome</keyword>
<evidence type="ECO:0000256" key="5">
    <source>
        <dbReference type="ARBA" id="ARBA00023136"/>
    </source>
</evidence>
<feature type="transmembrane region" description="Helical" evidence="6">
    <location>
        <begin position="261"/>
        <end position="279"/>
    </location>
</feature>
<dbReference type="RefSeq" id="WP_218590182.1">
    <property type="nucleotide sequence ID" value="NZ_JADQDE010000029.1"/>
</dbReference>
<dbReference type="PANTHER" id="PTHR40277:SF1">
    <property type="entry name" value="BLL5419 PROTEIN"/>
    <property type="match status" value="1"/>
</dbReference>
<keyword evidence="5 6" id="KW-0472">Membrane</keyword>
<keyword evidence="2" id="KW-1003">Cell membrane</keyword>
<organism evidence="7 8">
    <name type="scientific">Pseudonocardia oceani</name>
    <dbReference type="NCBI Taxonomy" id="2792013"/>
    <lineage>
        <taxon>Bacteria</taxon>
        <taxon>Bacillati</taxon>
        <taxon>Actinomycetota</taxon>
        <taxon>Actinomycetes</taxon>
        <taxon>Pseudonocardiales</taxon>
        <taxon>Pseudonocardiaceae</taxon>
        <taxon>Pseudonocardia</taxon>
    </lineage>
</organism>
<keyword evidence="3 6" id="KW-0812">Transmembrane</keyword>
<evidence type="ECO:0000313" key="7">
    <source>
        <dbReference type="EMBL" id="MBW0127669.1"/>
    </source>
</evidence>
<name>A0ABS6U675_9PSEU</name>
<dbReference type="InterPro" id="IPR022791">
    <property type="entry name" value="L-PG_synthase/AglD"/>
</dbReference>
<protein>
    <submittedName>
        <fullName evidence="7">Flippase-like domain-containing protein</fullName>
    </submittedName>
</protein>
<evidence type="ECO:0000256" key="6">
    <source>
        <dbReference type="SAM" id="Phobius"/>
    </source>
</evidence>
<evidence type="ECO:0000256" key="2">
    <source>
        <dbReference type="ARBA" id="ARBA00022475"/>
    </source>
</evidence>
<comment type="caution">
    <text evidence="7">The sequence shown here is derived from an EMBL/GenBank/DDBJ whole genome shotgun (WGS) entry which is preliminary data.</text>
</comment>
<sequence>MKTLAGAAVLVALAVWVGTDAVVDGLAAIDAAAVLVALAVGLLTTLCAAGRWCLVARGLGVALPFGTAVADTYRASFLNSVLPAGVLGDVHRAVRHGRDDGRGLRAVVLERTAGQVVVVVAGLAVLLARPVLLGGLLPALGAGLALLGTVALVAWRVPRVRALLGAAASDVRVLARRTGPAVVALSLTALAGYLALFVVAARAAGATAPVGELLPLLVLSLLAMVLPLTVGGWGPREAVGAVAFSAAGLGAAQGLTAAVVYGVLGMIACLPGLGVVLLARAPRRAVVPEPVPC</sequence>
<proteinExistence type="predicted"/>
<feature type="transmembrane region" description="Helical" evidence="6">
    <location>
        <begin position="178"/>
        <end position="201"/>
    </location>
</feature>
<dbReference type="Pfam" id="PF03706">
    <property type="entry name" value="LPG_synthase_TM"/>
    <property type="match status" value="1"/>
</dbReference>
<evidence type="ECO:0000313" key="8">
    <source>
        <dbReference type="Proteomes" id="UP000694300"/>
    </source>
</evidence>
<keyword evidence="4 6" id="KW-1133">Transmembrane helix</keyword>
<dbReference type="PANTHER" id="PTHR40277">
    <property type="entry name" value="BLL5419 PROTEIN"/>
    <property type="match status" value="1"/>
</dbReference>
<accession>A0ABS6U675</accession>
<feature type="transmembrane region" description="Helical" evidence="6">
    <location>
        <begin position="213"/>
        <end position="231"/>
    </location>
</feature>
<comment type="subcellular location">
    <subcellularLocation>
        <location evidence="1">Cell membrane</location>
        <topology evidence="1">Multi-pass membrane protein</topology>
    </subcellularLocation>
</comment>
<feature type="transmembrane region" description="Helical" evidence="6">
    <location>
        <begin position="31"/>
        <end position="54"/>
    </location>
</feature>
<reference evidence="7 8" key="1">
    <citation type="submission" date="2020-11" db="EMBL/GenBank/DDBJ databases">
        <title>Pseudonocardia abyssalis sp. nov. and Pseudonocardia oceani sp. nov., description and phylogenomic analysis of two novel actinomycetes isolated from the deep Southern Ocean.</title>
        <authorList>
            <person name="Parra J."/>
        </authorList>
    </citation>
    <scope>NUCLEOTIDE SEQUENCE [LARGE SCALE GENOMIC DNA]</scope>
    <source>
        <strain evidence="8">KRD185</strain>
    </source>
</reference>
<dbReference type="EMBL" id="JADQDF010000001">
    <property type="protein sequence ID" value="MBW0127669.1"/>
    <property type="molecule type" value="Genomic_DNA"/>
</dbReference>
<gene>
    <name evidence="7" type="ORF">I4I82_08225</name>
</gene>
<feature type="transmembrane region" description="Helical" evidence="6">
    <location>
        <begin position="138"/>
        <end position="157"/>
    </location>
</feature>